<proteinExistence type="predicted"/>
<organism evidence="1 2">
    <name type="scientific">Parendozoicomonas callyspongiae</name>
    <dbReference type="NCBI Taxonomy" id="2942213"/>
    <lineage>
        <taxon>Bacteria</taxon>
        <taxon>Pseudomonadati</taxon>
        <taxon>Pseudomonadota</taxon>
        <taxon>Gammaproteobacteria</taxon>
        <taxon>Oceanospirillales</taxon>
        <taxon>Endozoicomonadaceae</taxon>
        <taxon>Parendozoicomonas</taxon>
    </lineage>
</organism>
<dbReference type="Proteomes" id="UP001203338">
    <property type="component" value="Unassembled WGS sequence"/>
</dbReference>
<sequence>MKACLIILLCFVANTAFGGVVFEFARGGVYIKFEGGKGKETFVAPRQLFADKILGIEQVYRPELQDADCYEFVAKTNISLARFSISYKTLELSYLSSQVRKEIFKPKNPFEVEKPAPIFPENNPNRLTKKR</sequence>
<name>A0ABT0PBC9_9GAMM</name>
<accession>A0ABT0PBC9</accession>
<comment type="caution">
    <text evidence="1">The sequence shown here is derived from an EMBL/GenBank/DDBJ whole genome shotgun (WGS) entry which is preliminary data.</text>
</comment>
<dbReference type="RefSeq" id="WP_249697507.1">
    <property type="nucleotide sequence ID" value="NZ_JAMFLX010000002.1"/>
</dbReference>
<gene>
    <name evidence="1" type="ORF">M3P05_01715</name>
</gene>
<evidence type="ECO:0000313" key="1">
    <source>
        <dbReference type="EMBL" id="MCL6268670.1"/>
    </source>
</evidence>
<protein>
    <submittedName>
        <fullName evidence="1">Uncharacterized protein</fullName>
    </submittedName>
</protein>
<reference evidence="1 2" key="1">
    <citation type="submission" date="2022-05" db="EMBL/GenBank/DDBJ databases">
        <authorList>
            <person name="Park J.-S."/>
        </authorList>
    </citation>
    <scope>NUCLEOTIDE SEQUENCE [LARGE SCALE GENOMIC DNA]</scope>
    <source>
        <strain evidence="1 2">2012CJ34-2</strain>
    </source>
</reference>
<evidence type="ECO:0000313" key="2">
    <source>
        <dbReference type="Proteomes" id="UP001203338"/>
    </source>
</evidence>
<dbReference type="EMBL" id="JAMFLX010000002">
    <property type="protein sequence ID" value="MCL6268670.1"/>
    <property type="molecule type" value="Genomic_DNA"/>
</dbReference>
<keyword evidence="2" id="KW-1185">Reference proteome</keyword>